<dbReference type="InterPro" id="IPR007497">
    <property type="entry name" value="SIMPL/DUF541"/>
</dbReference>
<proteinExistence type="predicted"/>
<reference evidence="1 2" key="1">
    <citation type="submission" date="2020-07" db="EMBL/GenBank/DDBJ databases">
        <title>Sequencing the genomes of 1000 actinobacteria strains.</title>
        <authorList>
            <person name="Klenk H.-P."/>
        </authorList>
    </citation>
    <scope>NUCLEOTIDE SEQUENCE [LARGE SCALE GENOMIC DNA]</scope>
    <source>
        <strain evidence="1 2">DSM 27576</strain>
    </source>
</reference>
<evidence type="ECO:0000313" key="1">
    <source>
        <dbReference type="EMBL" id="MBA8817375.1"/>
    </source>
</evidence>
<keyword evidence="2" id="KW-1185">Reference proteome</keyword>
<comment type="caution">
    <text evidence="1">The sequence shown here is derived from an EMBL/GenBank/DDBJ whole genome shotgun (WGS) entry which is preliminary data.</text>
</comment>
<gene>
    <name evidence="1" type="ORF">FHX48_002474</name>
</gene>
<dbReference type="Gene3D" id="3.30.70.2970">
    <property type="entry name" value="Protein of unknown function (DUF541), domain 2"/>
    <property type="match status" value="1"/>
</dbReference>
<dbReference type="Pfam" id="PF04402">
    <property type="entry name" value="SIMPL"/>
    <property type="match status" value="1"/>
</dbReference>
<organism evidence="1 2">
    <name type="scientific">Microbacterium halimionae</name>
    <dbReference type="NCBI Taxonomy" id="1526413"/>
    <lineage>
        <taxon>Bacteria</taxon>
        <taxon>Bacillati</taxon>
        <taxon>Actinomycetota</taxon>
        <taxon>Actinomycetes</taxon>
        <taxon>Micrococcales</taxon>
        <taxon>Microbacteriaceae</taxon>
        <taxon>Microbacterium</taxon>
    </lineage>
</organism>
<protein>
    <recommendedName>
        <fullName evidence="3">SIMPL domain-containing protein</fullName>
    </recommendedName>
</protein>
<name>A0A7W3JQY3_9MICO</name>
<accession>A0A7W3JQY3</accession>
<evidence type="ECO:0000313" key="2">
    <source>
        <dbReference type="Proteomes" id="UP000526083"/>
    </source>
</evidence>
<dbReference type="AlphaFoldDB" id="A0A7W3JQY3"/>
<dbReference type="EMBL" id="JACGWY010000006">
    <property type="protein sequence ID" value="MBA8817375.1"/>
    <property type="molecule type" value="Genomic_DNA"/>
</dbReference>
<dbReference type="Proteomes" id="UP000526083">
    <property type="component" value="Unassembled WGS sequence"/>
</dbReference>
<evidence type="ECO:0008006" key="3">
    <source>
        <dbReference type="Google" id="ProtNLM"/>
    </source>
</evidence>
<sequence>MSNVIITVRGEHEDRYAPQEGVVRIAVHTEGRERAAVVDDATAQASPISTALEHRQKSGSVSHWTSERIAVWSDRPWIGEGQRSDLVHHASIQFTVVFVAAAELSSWIEEISTLDAVSVESVVWRLESASAARAESDAAERAVSVAVARAKAYAEALGLSSVIAMEVADSGMLSDAPATPSPPTAVYGMRAMAADASSQGLALRPDDIVVATTVDARFRAS</sequence>
<dbReference type="RefSeq" id="WP_167049154.1">
    <property type="nucleotide sequence ID" value="NZ_JAAOZB010000002.1"/>
</dbReference>
<dbReference type="Gene3D" id="3.30.110.170">
    <property type="entry name" value="Protein of unknown function (DUF541), domain 1"/>
    <property type="match status" value="1"/>
</dbReference>